<protein>
    <submittedName>
        <fullName evidence="6">DNA-binding transcriptional regulator, LysR family</fullName>
    </submittedName>
</protein>
<dbReference type="PRINTS" id="PR00039">
    <property type="entry name" value="HTHLYSR"/>
</dbReference>
<dbReference type="Pfam" id="PF00126">
    <property type="entry name" value="HTH_1"/>
    <property type="match status" value="1"/>
</dbReference>
<name>A0A1M5W2T1_9RHOB</name>
<comment type="similarity">
    <text evidence="1">Belongs to the LysR transcriptional regulatory family.</text>
</comment>
<accession>A0A1M5W2T1</accession>
<dbReference type="InterPro" id="IPR005119">
    <property type="entry name" value="LysR_subst-bd"/>
</dbReference>
<evidence type="ECO:0000256" key="3">
    <source>
        <dbReference type="ARBA" id="ARBA00023125"/>
    </source>
</evidence>
<gene>
    <name evidence="6" type="ORF">SAMN04488044_3359</name>
</gene>
<keyword evidence="7" id="KW-1185">Reference proteome</keyword>
<dbReference type="InterPro" id="IPR000847">
    <property type="entry name" value="LysR_HTH_N"/>
</dbReference>
<dbReference type="EMBL" id="FQWM01000009">
    <property type="protein sequence ID" value="SHH81493.1"/>
    <property type="molecule type" value="Genomic_DNA"/>
</dbReference>
<dbReference type="SUPFAM" id="SSF46785">
    <property type="entry name" value="Winged helix' DNA-binding domain"/>
    <property type="match status" value="1"/>
</dbReference>
<dbReference type="STRING" id="870908.SAMN04488044_3359"/>
<dbReference type="FunFam" id="1.10.10.10:FF:000001">
    <property type="entry name" value="LysR family transcriptional regulator"/>
    <property type="match status" value="1"/>
</dbReference>
<evidence type="ECO:0000256" key="4">
    <source>
        <dbReference type="ARBA" id="ARBA00023163"/>
    </source>
</evidence>
<dbReference type="PROSITE" id="PS50931">
    <property type="entry name" value="HTH_LYSR"/>
    <property type="match status" value="1"/>
</dbReference>
<evidence type="ECO:0000256" key="2">
    <source>
        <dbReference type="ARBA" id="ARBA00023015"/>
    </source>
</evidence>
<sequence length="309" mass="34559">MEFNWLKDFETLAACRNFSRAAEERHVSQPAFSRRIRALENAVGVQLINRETLPLSLTPAGDVFATQARMMLNMLEETIERCQSVDAAGENVVRLAASQSLYTTYYKTRIAPFAPEDDIAIDLNSASWPADKFVISLQQGHCDVILNYWHPSMAYLAPLEVAAFNMLTLHADEFIPVSKAGPDGRAMFTLDTQEKTRVPILSYSAASAFRPVLDELLRLQLAGPRTLVVSQNALANSVKALILEGFGLGWLPKRMCRAELETGELVMLPNPKLRTKLEVRMYCLRQNTKPQLTALWQGLQDSLSDIRSA</sequence>
<dbReference type="SUPFAM" id="SSF53850">
    <property type="entry name" value="Periplasmic binding protein-like II"/>
    <property type="match status" value="1"/>
</dbReference>
<keyword evidence="2" id="KW-0805">Transcription regulation</keyword>
<evidence type="ECO:0000313" key="7">
    <source>
        <dbReference type="Proteomes" id="UP000184211"/>
    </source>
</evidence>
<dbReference type="GO" id="GO:0003700">
    <property type="term" value="F:DNA-binding transcription factor activity"/>
    <property type="evidence" value="ECO:0007669"/>
    <property type="project" value="InterPro"/>
</dbReference>
<dbReference type="Gene3D" id="1.10.10.10">
    <property type="entry name" value="Winged helix-like DNA-binding domain superfamily/Winged helix DNA-binding domain"/>
    <property type="match status" value="1"/>
</dbReference>
<dbReference type="PANTHER" id="PTHR30126:SF2">
    <property type="entry name" value="HTH-TYPE TRANSCRIPTIONAL REGULATOR YJIE"/>
    <property type="match status" value="1"/>
</dbReference>
<organism evidence="6 7">
    <name type="scientific">Cognatishimia maritima</name>
    <dbReference type="NCBI Taxonomy" id="870908"/>
    <lineage>
        <taxon>Bacteria</taxon>
        <taxon>Pseudomonadati</taxon>
        <taxon>Pseudomonadota</taxon>
        <taxon>Alphaproteobacteria</taxon>
        <taxon>Rhodobacterales</taxon>
        <taxon>Paracoccaceae</taxon>
        <taxon>Cognatishimia</taxon>
    </lineage>
</organism>
<keyword evidence="4" id="KW-0804">Transcription</keyword>
<feature type="domain" description="HTH lysR-type" evidence="5">
    <location>
        <begin position="1"/>
        <end position="58"/>
    </location>
</feature>
<evidence type="ECO:0000256" key="1">
    <source>
        <dbReference type="ARBA" id="ARBA00009437"/>
    </source>
</evidence>
<reference evidence="7" key="1">
    <citation type="submission" date="2016-11" db="EMBL/GenBank/DDBJ databases">
        <authorList>
            <person name="Varghese N."/>
            <person name="Submissions S."/>
        </authorList>
    </citation>
    <scope>NUCLEOTIDE SEQUENCE [LARGE SCALE GENOMIC DNA]</scope>
    <source>
        <strain evidence="7">DSM 28223</strain>
    </source>
</reference>
<dbReference type="Pfam" id="PF03466">
    <property type="entry name" value="LysR_substrate"/>
    <property type="match status" value="1"/>
</dbReference>
<dbReference type="InterPro" id="IPR036390">
    <property type="entry name" value="WH_DNA-bd_sf"/>
</dbReference>
<dbReference type="AlphaFoldDB" id="A0A1M5W2T1"/>
<evidence type="ECO:0000313" key="6">
    <source>
        <dbReference type="EMBL" id="SHH81493.1"/>
    </source>
</evidence>
<keyword evidence="3 6" id="KW-0238">DNA-binding</keyword>
<dbReference type="Gene3D" id="3.40.190.290">
    <property type="match status" value="1"/>
</dbReference>
<dbReference type="OrthoDB" id="528082at2"/>
<dbReference type="RefSeq" id="WP_072794179.1">
    <property type="nucleotide sequence ID" value="NZ_FQWM01000009.1"/>
</dbReference>
<dbReference type="Proteomes" id="UP000184211">
    <property type="component" value="Unassembled WGS sequence"/>
</dbReference>
<dbReference type="PANTHER" id="PTHR30126">
    <property type="entry name" value="HTH-TYPE TRANSCRIPTIONAL REGULATOR"/>
    <property type="match status" value="1"/>
</dbReference>
<proteinExistence type="inferred from homology"/>
<evidence type="ECO:0000259" key="5">
    <source>
        <dbReference type="PROSITE" id="PS50931"/>
    </source>
</evidence>
<dbReference type="InterPro" id="IPR036388">
    <property type="entry name" value="WH-like_DNA-bd_sf"/>
</dbReference>
<dbReference type="GO" id="GO:0000976">
    <property type="term" value="F:transcription cis-regulatory region binding"/>
    <property type="evidence" value="ECO:0007669"/>
    <property type="project" value="TreeGrafter"/>
</dbReference>